<dbReference type="PROSITE" id="PS51007">
    <property type="entry name" value="CYTC"/>
    <property type="match status" value="1"/>
</dbReference>
<evidence type="ECO:0000313" key="8">
    <source>
        <dbReference type="Proteomes" id="UP000559010"/>
    </source>
</evidence>
<keyword evidence="5" id="KW-0812">Transmembrane</keyword>
<feature type="transmembrane region" description="Helical" evidence="5">
    <location>
        <begin position="7"/>
        <end position="29"/>
    </location>
</feature>
<name>A0A848J942_9BACT</name>
<evidence type="ECO:0000256" key="1">
    <source>
        <dbReference type="ARBA" id="ARBA00022617"/>
    </source>
</evidence>
<keyword evidence="5" id="KW-0472">Membrane</keyword>
<dbReference type="GO" id="GO:0020037">
    <property type="term" value="F:heme binding"/>
    <property type="evidence" value="ECO:0007669"/>
    <property type="project" value="InterPro"/>
</dbReference>
<dbReference type="GO" id="GO:0046872">
    <property type="term" value="F:metal ion binding"/>
    <property type="evidence" value="ECO:0007669"/>
    <property type="project" value="UniProtKB-KW"/>
</dbReference>
<comment type="caution">
    <text evidence="7">The sequence shown here is derived from an EMBL/GenBank/DDBJ whole genome shotgun (WGS) entry which is preliminary data.</text>
</comment>
<dbReference type="GO" id="GO:0009055">
    <property type="term" value="F:electron transfer activity"/>
    <property type="evidence" value="ECO:0007669"/>
    <property type="project" value="InterPro"/>
</dbReference>
<keyword evidence="2 4" id="KW-0479">Metal-binding</keyword>
<dbReference type="Pfam" id="PF00034">
    <property type="entry name" value="Cytochrom_C"/>
    <property type="match status" value="1"/>
</dbReference>
<keyword evidence="3 4" id="KW-0408">Iron</keyword>
<organism evidence="7 8">
    <name type="scientific">Marinigracilibium pacificum</name>
    <dbReference type="NCBI Taxonomy" id="2729599"/>
    <lineage>
        <taxon>Bacteria</taxon>
        <taxon>Pseudomonadati</taxon>
        <taxon>Bacteroidota</taxon>
        <taxon>Cytophagia</taxon>
        <taxon>Cytophagales</taxon>
        <taxon>Flammeovirgaceae</taxon>
        <taxon>Marinigracilibium</taxon>
    </lineage>
</organism>
<gene>
    <name evidence="7" type="ORF">HH304_20990</name>
</gene>
<feature type="domain" description="Cytochrome c" evidence="6">
    <location>
        <begin position="175"/>
        <end position="265"/>
    </location>
</feature>
<dbReference type="RefSeq" id="WP_169685264.1">
    <property type="nucleotide sequence ID" value="NZ_JABBNU010000020.1"/>
</dbReference>
<evidence type="ECO:0000313" key="7">
    <source>
        <dbReference type="EMBL" id="NMM50899.1"/>
    </source>
</evidence>
<evidence type="ECO:0000256" key="3">
    <source>
        <dbReference type="ARBA" id="ARBA00023004"/>
    </source>
</evidence>
<dbReference type="InterPro" id="IPR009056">
    <property type="entry name" value="Cyt_c-like_dom"/>
</dbReference>
<protein>
    <submittedName>
        <fullName evidence="7">Cytochrome c</fullName>
    </submittedName>
</protein>
<dbReference type="InterPro" id="IPR036909">
    <property type="entry name" value="Cyt_c-like_dom_sf"/>
</dbReference>
<reference evidence="7 8" key="1">
    <citation type="submission" date="2020-04" db="EMBL/GenBank/DDBJ databases">
        <title>Flammeovirgaceae bacterium KN852 isolated from deep sea.</title>
        <authorList>
            <person name="Zhang D.-C."/>
        </authorList>
    </citation>
    <scope>NUCLEOTIDE SEQUENCE [LARGE SCALE GENOMIC DNA]</scope>
    <source>
        <strain evidence="7 8">KN852</strain>
    </source>
</reference>
<proteinExistence type="predicted"/>
<dbReference type="Proteomes" id="UP000559010">
    <property type="component" value="Unassembled WGS sequence"/>
</dbReference>
<dbReference type="AlphaFoldDB" id="A0A848J942"/>
<evidence type="ECO:0000259" key="6">
    <source>
        <dbReference type="PROSITE" id="PS51007"/>
    </source>
</evidence>
<evidence type="ECO:0000256" key="4">
    <source>
        <dbReference type="PROSITE-ProRule" id="PRU00433"/>
    </source>
</evidence>
<keyword evidence="5" id="KW-1133">Transmembrane helix</keyword>
<accession>A0A848J942</accession>
<keyword evidence="8" id="KW-1185">Reference proteome</keyword>
<evidence type="ECO:0000256" key="5">
    <source>
        <dbReference type="SAM" id="Phobius"/>
    </source>
</evidence>
<dbReference type="Gene3D" id="1.10.760.10">
    <property type="entry name" value="Cytochrome c-like domain"/>
    <property type="match status" value="1"/>
</dbReference>
<keyword evidence="1 4" id="KW-0349">Heme</keyword>
<dbReference type="SUPFAM" id="SSF46626">
    <property type="entry name" value="Cytochrome c"/>
    <property type="match status" value="1"/>
</dbReference>
<sequence>MSKKINLILTLLILSVSLIIICGTMIQFAPEIKVESPKPIKPDVYTSVNDSINKLDLGAFYLNAPIDFEYIKKTGIDSYVGEIAGKKDTLYFDYGWYSSDFQNSSGILSYDTINGNKVIFAKLKNGFGVHFPKTNISDNKLSIYAKSGNENKIIEIFKSIRFDSSKGHTSKELGTNINNGQELFRGNCNTCHNLDNDSIGPKLKGVAKEKGREWFKGWVLNPEKLIKTNVKALELFKKHDEFGHIFKYPFSEEEVDQLIDYIEFN</sequence>
<evidence type="ECO:0000256" key="2">
    <source>
        <dbReference type="ARBA" id="ARBA00022723"/>
    </source>
</evidence>
<dbReference type="EMBL" id="JABBNU010000020">
    <property type="protein sequence ID" value="NMM50899.1"/>
    <property type="molecule type" value="Genomic_DNA"/>
</dbReference>